<proteinExistence type="predicted"/>
<protein>
    <submittedName>
        <fullName evidence="1">Uncharacterized protein</fullName>
    </submittedName>
</protein>
<dbReference type="Proteomes" id="UP001186974">
    <property type="component" value="Unassembled WGS sequence"/>
</dbReference>
<comment type="caution">
    <text evidence="1">The sequence shown here is derived from an EMBL/GenBank/DDBJ whole genome shotgun (WGS) entry which is preliminary data.</text>
</comment>
<organism evidence="1 2">
    <name type="scientific">Coniosporium uncinatum</name>
    <dbReference type="NCBI Taxonomy" id="93489"/>
    <lineage>
        <taxon>Eukaryota</taxon>
        <taxon>Fungi</taxon>
        <taxon>Dikarya</taxon>
        <taxon>Ascomycota</taxon>
        <taxon>Pezizomycotina</taxon>
        <taxon>Dothideomycetes</taxon>
        <taxon>Dothideomycetes incertae sedis</taxon>
        <taxon>Coniosporium</taxon>
    </lineage>
</organism>
<dbReference type="EMBL" id="JAWDJW010006879">
    <property type="protein sequence ID" value="KAK3063358.1"/>
    <property type="molecule type" value="Genomic_DNA"/>
</dbReference>
<evidence type="ECO:0000313" key="2">
    <source>
        <dbReference type="Proteomes" id="UP001186974"/>
    </source>
</evidence>
<keyword evidence="2" id="KW-1185">Reference proteome</keyword>
<name>A0ACC3D8H0_9PEZI</name>
<reference evidence="1" key="1">
    <citation type="submission" date="2024-09" db="EMBL/GenBank/DDBJ databases">
        <title>Black Yeasts Isolated from many extreme environments.</title>
        <authorList>
            <person name="Coleine C."/>
            <person name="Stajich J.E."/>
            <person name="Selbmann L."/>
        </authorList>
    </citation>
    <scope>NUCLEOTIDE SEQUENCE</scope>
    <source>
        <strain evidence="1">CCFEE 5737</strain>
    </source>
</reference>
<accession>A0ACC3D8H0</accession>
<evidence type="ECO:0000313" key="1">
    <source>
        <dbReference type="EMBL" id="KAK3063358.1"/>
    </source>
</evidence>
<gene>
    <name evidence="1" type="ORF">LTS18_000963</name>
</gene>
<sequence>MKRDERSEGVVAKAIANATYEDPPDEPAVVADGMRQLMRTIPHPVVLITAADKDFQPEPESYTGPGLQAMTVSSFTTVTLSPVPVISFNVRTPSRTLSAILDRQDFVINALEGDQTGATVADSFTKGDAVAGFQKLVPMGYRVNTPTSVNAPMVWGAGVFMHLHCRVLQDKCVQVGDHMIVVAQVIRVKGAQMTDGTKTQRSAALLTYHDRAYGAFYKHILKPLDSFLSQDDWNNINEKEVDAIVSELGRWSYFVSFMKQQTQLYLQGASRDYLNESQSLLRRHYGTMSDRDRVRLFLAIRNHALSSDASKAGSDAGFRVPDMPKGEADLKSLNLLAESVLMARFPYCVADEQRMQARAYITGLSAKDMYEELKALREELVGAESETHGDESRVPENDSGSSQVKETRAGQISPSNSSQELAFHKAKYIVIMARVMEGVDPALLDDSRVKSYMEHISSDGDSLGAFARELKSILARPYKGTLFEAIRRQLANEDIDLQDRVRLLLAIKEQSRVSKYSDREKDSTPTSGEHKTEGFQQALRIYMDGVLQMRFPQSLPKQQEMRQSISALSGYEAACKIDALEEQVRKIEQRYKKGRLSGFMSLALGDNDSEEQSVSRPSVSQPSSPQAGVHVANFGNTSDHNRPK</sequence>
<feature type="non-terminal residue" evidence="1">
    <location>
        <position position="644"/>
    </location>
</feature>